<dbReference type="GO" id="GO:0016602">
    <property type="term" value="C:CCAAT-binding factor complex"/>
    <property type="evidence" value="ECO:0007669"/>
    <property type="project" value="InterPro"/>
</dbReference>
<organism evidence="7">
    <name type="scientific">Babesia bovis</name>
    <dbReference type="NCBI Taxonomy" id="5865"/>
    <lineage>
        <taxon>Eukaryota</taxon>
        <taxon>Sar</taxon>
        <taxon>Alveolata</taxon>
        <taxon>Apicomplexa</taxon>
        <taxon>Aconoidasida</taxon>
        <taxon>Piroplasmida</taxon>
        <taxon>Babesiidae</taxon>
        <taxon>Babesia</taxon>
    </lineage>
</organism>
<dbReference type="SUPFAM" id="SSF47113">
    <property type="entry name" value="Histone-fold"/>
    <property type="match status" value="1"/>
</dbReference>
<feature type="domain" description="Transcription factor CBF/NF-Y/archaeal histone" evidence="6">
    <location>
        <begin position="302"/>
        <end position="366"/>
    </location>
</feature>
<gene>
    <name evidence="7" type="primary">BBOV_I000180</name>
</gene>
<evidence type="ECO:0000256" key="5">
    <source>
        <dbReference type="SAM" id="MobiDB-lite"/>
    </source>
</evidence>
<accession>S6C8X3</accession>
<feature type="region of interest" description="Disordered" evidence="5">
    <location>
        <begin position="1"/>
        <end position="25"/>
    </location>
</feature>
<dbReference type="Gene3D" id="1.10.20.10">
    <property type="entry name" value="Histone, subunit A"/>
    <property type="match status" value="1"/>
</dbReference>
<dbReference type="PANTHER" id="PTHR11064">
    <property type="entry name" value="CCAAT-BINDING TRANSCRIPTION FACTOR-RELATED"/>
    <property type="match status" value="1"/>
</dbReference>
<dbReference type="EMBL" id="AK441291">
    <property type="protein sequence ID" value="BAN65085.1"/>
    <property type="molecule type" value="mRNA"/>
</dbReference>
<evidence type="ECO:0000256" key="4">
    <source>
        <dbReference type="ARBA" id="ARBA00023163"/>
    </source>
</evidence>
<evidence type="ECO:0000256" key="1">
    <source>
        <dbReference type="ARBA" id="ARBA00009053"/>
    </source>
</evidence>
<reference evidence="7" key="1">
    <citation type="journal article" date="2014" name="BMC Genomics">
        <title>The Babesia bovis gene and promoter model: an update from full-length EST analysis.</title>
        <authorList>
            <person name="Yamagishi J."/>
            <person name="Wakaguri H."/>
            <person name="Yokoyama N."/>
            <person name="Yamashita R."/>
            <person name="Suzuki Y."/>
            <person name="Xuan X."/>
            <person name="Igarashi I."/>
        </authorList>
    </citation>
    <scope>NUCLEOTIDE SEQUENCE</scope>
    <source>
        <strain evidence="7">Texas</strain>
    </source>
</reference>
<comment type="similarity">
    <text evidence="1">Belongs to the NFYB/HAP3 subunit family.</text>
</comment>
<dbReference type="InterPro" id="IPR009072">
    <property type="entry name" value="Histone-fold"/>
</dbReference>
<keyword evidence="4" id="KW-0804">Transcription</keyword>
<dbReference type="PRINTS" id="PR00615">
    <property type="entry name" value="CCAATSUBUNTA"/>
</dbReference>
<dbReference type="PANTHER" id="PTHR11064:SF9">
    <property type="entry name" value="NUCLEAR TRANSCRIPTION FACTOR Y SUBUNIT BETA"/>
    <property type="match status" value="1"/>
</dbReference>
<dbReference type="InterPro" id="IPR027113">
    <property type="entry name" value="Transc_fact_NFYB/HAP3"/>
</dbReference>
<dbReference type="GO" id="GO:0000978">
    <property type="term" value="F:RNA polymerase II cis-regulatory region sequence-specific DNA binding"/>
    <property type="evidence" value="ECO:0007669"/>
    <property type="project" value="TreeGrafter"/>
</dbReference>
<proteinExistence type="evidence at transcript level"/>
<evidence type="ECO:0000256" key="3">
    <source>
        <dbReference type="ARBA" id="ARBA00023125"/>
    </source>
</evidence>
<dbReference type="CDD" id="cd22907">
    <property type="entry name" value="HFD_NFYB"/>
    <property type="match status" value="1"/>
</dbReference>
<keyword evidence="3" id="KW-0238">DNA-binding</keyword>
<protein>
    <submittedName>
        <fullName evidence="7">Histone-like transcription factor domain containing protein</fullName>
    </submittedName>
</protein>
<dbReference type="Pfam" id="PF00808">
    <property type="entry name" value="CBFD_NFYB_HMF"/>
    <property type="match status" value="1"/>
</dbReference>
<name>S6C8X3_BABBO</name>
<dbReference type="GO" id="GO:0001228">
    <property type="term" value="F:DNA-binding transcription activator activity, RNA polymerase II-specific"/>
    <property type="evidence" value="ECO:0007669"/>
    <property type="project" value="InterPro"/>
</dbReference>
<dbReference type="VEuPathDB" id="PiroplasmaDB:BBOV_I000180"/>
<sequence length="396" mass="43221">MNAIDVSVRPPMNTITNESDDNHNSEYTSEAIADNVDAETYNEVWRYNVGSGEPYGDSVITGTADIMSGRVDNDKSYYYHSTGPKLHVPTDPPYVGHMPEGQSAGGDISRHTKDGVDGYITNASMLAARSYDESLTSALRNPAGLHDVGIKSETTSSFSGTPRGVNDFQVTQTLPPINGDFQSAAEILTSGKHASSSSLGDVQCNVNSSLYSGDGQSSSNRTTTGESHISEKLQQCLFNEEQVYDTFSNSVRYVQGPLGKELPLPYESTAYATSSGLDYDMISQSSTSFTGFERRELEGDTSLPIANIGRLMKSVLPGSAKIAKQAKDIIRECVTEFILFISSEASDICTKENRKTLSADDILVAMNTLGFRHYNEALRNYHSRWRDRDHSSMIGN</sequence>
<keyword evidence="2" id="KW-0805">Transcription regulation</keyword>
<evidence type="ECO:0000256" key="2">
    <source>
        <dbReference type="ARBA" id="ARBA00023015"/>
    </source>
</evidence>
<dbReference type="GO" id="GO:0046982">
    <property type="term" value="F:protein heterodimerization activity"/>
    <property type="evidence" value="ECO:0007669"/>
    <property type="project" value="InterPro"/>
</dbReference>
<evidence type="ECO:0000313" key="7">
    <source>
        <dbReference type="EMBL" id="BAN65085.1"/>
    </source>
</evidence>
<dbReference type="InterPro" id="IPR003958">
    <property type="entry name" value="CBFA_NFYB_domain"/>
</dbReference>
<dbReference type="AlphaFoldDB" id="S6C8X3"/>
<evidence type="ECO:0000259" key="6">
    <source>
        <dbReference type="Pfam" id="PF00808"/>
    </source>
</evidence>